<evidence type="ECO:0000313" key="2">
    <source>
        <dbReference type="EMBL" id="CAD8161701.1"/>
    </source>
</evidence>
<accession>A0A8S1U968</accession>
<evidence type="ECO:0008006" key="4">
    <source>
        <dbReference type="Google" id="ProtNLM"/>
    </source>
</evidence>
<dbReference type="Proteomes" id="UP000689195">
    <property type="component" value="Unassembled WGS sequence"/>
</dbReference>
<dbReference type="GO" id="GO:0097361">
    <property type="term" value="C:cytosolic [4Fe-4S] assembly targeting complex"/>
    <property type="evidence" value="ECO:0007669"/>
    <property type="project" value="TreeGrafter"/>
</dbReference>
<evidence type="ECO:0000256" key="1">
    <source>
        <dbReference type="PROSITE-ProRule" id="PRU00221"/>
    </source>
</evidence>
<sequence length="370" mass="42958">MPLQKISKKSKKVFKKQCVTKKNIKNKREQKFNQISNDLKNEFKYVLLPTMSIKQIETCYAIAINNRNTLCIVAMCSMIKIMEIQELKKEFNQNSLEDKAKCIQLQILEGIHTDIVSTLNFMEKPENIDSFISGSFDGRIIIWALKKIKQDFVKQKQWFPQFILLVHISYVNCLSLLNDENIISGSSDNTIKLWNLNKIKNDWSCIQTIREHTDIVFGLSINEDKKQLISCGGDKKILIMKLTSNGKLQINQIINVDIRGSRITFITNELFVFLQESSNNLHIYKALRKNIYEQYQEFPVSGGGQSCDFYFPAQYIKQMNLLVLTFGKLEVSRTYGTISNNGDLLMTWNSTSNQIQFRILKENIEKNHHI</sequence>
<dbReference type="OrthoDB" id="284782at2759"/>
<evidence type="ECO:0000313" key="3">
    <source>
        <dbReference type="Proteomes" id="UP000689195"/>
    </source>
</evidence>
<dbReference type="AlphaFoldDB" id="A0A8S1U968"/>
<dbReference type="PROSITE" id="PS50294">
    <property type="entry name" value="WD_REPEATS_REGION"/>
    <property type="match status" value="1"/>
</dbReference>
<dbReference type="SMART" id="SM00320">
    <property type="entry name" value="WD40"/>
    <property type="match status" value="3"/>
</dbReference>
<gene>
    <name evidence="2" type="ORF">PPENT_87.1.T0360318</name>
</gene>
<dbReference type="GO" id="GO:0016226">
    <property type="term" value="P:iron-sulfur cluster assembly"/>
    <property type="evidence" value="ECO:0007669"/>
    <property type="project" value="TreeGrafter"/>
</dbReference>
<comment type="caution">
    <text evidence="2">The sequence shown here is derived from an EMBL/GenBank/DDBJ whole genome shotgun (WGS) entry which is preliminary data.</text>
</comment>
<keyword evidence="1" id="KW-0853">WD repeat</keyword>
<dbReference type="EMBL" id="CAJJDO010000036">
    <property type="protein sequence ID" value="CAD8161701.1"/>
    <property type="molecule type" value="Genomic_DNA"/>
</dbReference>
<dbReference type="Pfam" id="PF00400">
    <property type="entry name" value="WD40"/>
    <property type="match status" value="2"/>
</dbReference>
<name>A0A8S1U968_9CILI</name>
<dbReference type="PROSITE" id="PS50082">
    <property type="entry name" value="WD_REPEATS_2"/>
    <property type="match status" value="1"/>
</dbReference>
<proteinExistence type="predicted"/>
<protein>
    <recommendedName>
        <fullName evidence="4">Histone acetyltransferase</fullName>
    </recommendedName>
</protein>
<reference evidence="2" key="1">
    <citation type="submission" date="2021-01" db="EMBL/GenBank/DDBJ databases">
        <authorList>
            <consortium name="Genoscope - CEA"/>
            <person name="William W."/>
        </authorList>
    </citation>
    <scope>NUCLEOTIDE SEQUENCE</scope>
</reference>
<feature type="repeat" description="WD" evidence="1">
    <location>
        <begin position="164"/>
        <end position="197"/>
    </location>
</feature>
<dbReference type="PANTHER" id="PTHR19920">
    <property type="entry name" value="WD40 PROTEIN CIAO1"/>
    <property type="match status" value="1"/>
</dbReference>
<dbReference type="InterPro" id="IPR019775">
    <property type="entry name" value="WD40_repeat_CS"/>
</dbReference>
<keyword evidence="3" id="KW-1185">Reference proteome</keyword>
<dbReference type="PANTHER" id="PTHR19920:SF0">
    <property type="entry name" value="CYTOSOLIC IRON-SULFUR PROTEIN ASSEMBLY PROTEIN CIAO1-RELATED"/>
    <property type="match status" value="1"/>
</dbReference>
<dbReference type="PROSITE" id="PS00678">
    <property type="entry name" value="WD_REPEATS_1"/>
    <property type="match status" value="1"/>
</dbReference>
<dbReference type="InterPro" id="IPR001680">
    <property type="entry name" value="WD40_rpt"/>
</dbReference>
<organism evidence="2 3">
    <name type="scientific">Paramecium pentaurelia</name>
    <dbReference type="NCBI Taxonomy" id="43138"/>
    <lineage>
        <taxon>Eukaryota</taxon>
        <taxon>Sar</taxon>
        <taxon>Alveolata</taxon>
        <taxon>Ciliophora</taxon>
        <taxon>Intramacronucleata</taxon>
        <taxon>Oligohymenophorea</taxon>
        <taxon>Peniculida</taxon>
        <taxon>Parameciidae</taxon>
        <taxon>Paramecium</taxon>
    </lineage>
</organism>